<dbReference type="Proteomes" id="UP000694415">
    <property type="component" value="Unplaced"/>
</dbReference>
<organism evidence="1 2">
    <name type="scientific">Mus spicilegus</name>
    <name type="common">Mound-building mouse</name>
    <dbReference type="NCBI Taxonomy" id="10103"/>
    <lineage>
        <taxon>Eukaryota</taxon>
        <taxon>Metazoa</taxon>
        <taxon>Chordata</taxon>
        <taxon>Craniata</taxon>
        <taxon>Vertebrata</taxon>
        <taxon>Euteleostomi</taxon>
        <taxon>Mammalia</taxon>
        <taxon>Eutheria</taxon>
        <taxon>Euarchontoglires</taxon>
        <taxon>Glires</taxon>
        <taxon>Rodentia</taxon>
        <taxon>Myomorpha</taxon>
        <taxon>Muroidea</taxon>
        <taxon>Muridae</taxon>
        <taxon>Murinae</taxon>
        <taxon>Mus</taxon>
        <taxon>Mus</taxon>
    </lineage>
</organism>
<evidence type="ECO:0000313" key="2">
    <source>
        <dbReference type="Proteomes" id="UP000694415"/>
    </source>
</evidence>
<proteinExistence type="predicted"/>
<accession>A0A8C6GTS1</accession>
<sequence>MKADIGLVILEKPIDGDEIPLSQSPSTSLKSCSKCQYKSCYVYEYQSSKKLGTGRVKKIDVQLLDFSMCHPQHSSLEKTVGLCIQSQPREDCWVIIYQNNIRNKQEMKKVQLYKYARKC</sequence>
<name>A0A8C6GTS1_MUSSI</name>
<protein>
    <submittedName>
        <fullName evidence="1">Uncharacterized protein</fullName>
    </submittedName>
</protein>
<dbReference type="Ensembl" id="ENSMSIT00000013364.1">
    <property type="protein sequence ID" value="ENSMSIP00000010547.1"/>
    <property type="gene ID" value="ENSMSIG00000009253.1"/>
</dbReference>
<reference evidence="1" key="1">
    <citation type="submission" date="2025-08" db="UniProtKB">
        <authorList>
            <consortium name="Ensembl"/>
        </authorList>
    </citation>
    <scope>IDENTIFICATION</scope>
</reference>
<evidence type="ECO:0000313" key="1">
    <source>
        <dbReference type="Ensembl" id="ENSMSIP00000010547.1"/>
    </source>
</evidence>
<dbReference type="GeneTree" id="ENSGT00920000150764"/>
<reference evidence="1" key="2">
    <citation type="submission" date="2025-09" db="UniProtKB">
        <authorList>
            <consortium name="Ensembl"/>
        </authorList>
    </citation>
    <scope>IDENTIFICATION</scope>
</reference>
<dbReference type="AlphaFoldDB" id="A0A8C6GTS1"/>
<keyword evidence="2" id="KW-1185">Reference proteome</keyword>